<evidence type="ECO:0000256" key="6">
    <source>
        <dbReference type="ARBA" id="ARBA00022807"/>
    </source>
</evidence>
<reference evidence="10" key="1">
    <citation type="journal article" date="2021" name="IMA Fungus">
        <title>Genomic characterization of three marine fungi, including Emericellopsis atlantica sp. nov. with signatures of a generalist lifestyle and marine biomass degradation.</title>
        <authorList>
            <person name="Hagestad O.C."/>
            <person name="Hou L."/>
            <person name="Andersen J.H."/>
            <person name="Hansen E.H."/>
            <person name="Altermark B."/>
            <person name="Li C."/>
            <person name="Kuhnert E."/>
            <person name="Cox R.J."/>
            <person name="Crous P.W."/>
            <person name="Spatafora J.W."/>
            <person name="Lail K."/>
            <person name="Amirebrahimi M."/>
            <person name="Lipzen A."/>
            <person name="Pangilinan J."/>
            <person name="Andreopoulos W."/>
            <person name="Hayes R.D."/>
            <person name="Ng V."/>
            <person name="Grigoriev I.V."/>
            <person name="Jackson S.A."/>
            <person name="Sutton T.D.S."/>
            <person name="Dobson A.D.W."/>
            <person name="Rama T."/>
        </authorList>
    </citation>
    <scope>NUCLEOTIDE SEQUENCE</scope>
    <source>
        <strain evidence="10">TS7</strain>
    </source>
</reference>
<dbReference type="PANTHER" id="PTHR10589">
    <property type="entry name" value="UBIQUITIN CARBOXYL-TERMINAL HYDROLASE"/>
    <property type="match status" value="1"/>
</dbReference>
<dbReference type="EMBL" id="MU251256">
    <property type="protein sequence ID" value="KAG9253808.1"/>
    <property type="molecule type" value="Genomic_DNA"/>
</dbReference>
<sequence>MAALTNLSSTVDPDPGPAAPAFIPLECNPELMTDLIHQLGASQKLEIQQIWSLEPSEMEFYARPAHALMLVFPVTATYETARMAEDTKTEYSGKGPQEPVMWFKQTIKNACGFMALLHAVANVPSKDTLLEEGSTLHKIITESVDLGPLERARLLENSKELADAYKVAASSGDTAAPDAEDQVDLHYVCFVKGSDGQLWELDGRRAQPLARGLIGDQEDMLGENALTLGAKKFLEDGKDNKQLSESFAAVALIEP</sequence>
<gene>
    <name evidence="10" type="ORF">F5Z01DRAFT_623292</name>
</gene>
<dbReference type="EC" id="3.4.19.12" evidence="8"/>
<dbReference type="PRINTS" id="PR00707">
    <property type="entry name" value="UBCTHYDRLASE"/>
</dbReference>
<proteinExistence type="inferred from homology"/>
<evidence type="ECO:0000256" key="4">
    <source>
        <dbReference type="ARBA" id="ARBA00022786"/>
    </source>
</evidence>
<dbReference type="InterPro" id="IPR001578">
    <property type="entry name" value="Peptidase_C12_UCH"/>
</dbReference>
<dbReference type="AlphaFoldDB" id="A0A9P7ZKI2"/>
<comment type="similarity">
    <text evidence="2 7 8">Belongs to the peptidase C12 family.</text>
</comment>
<feature type="active site" description="Proton donor" evidence="7">
    <location>
        <position position="186"/>
    </location>
</feature>
<evidence type="ECO:0000256" key="5">
    <source>
        <dbReference type="ARBA" id="ARBA00022801"/>
    </source>
</evidence>
<feature type="domain" description="UCH catalytic" evidence="9">
    <location>
        <begin position="21"/>
        <end position="254"/>
    </location>
</feature>
<dbReference type="GeneID" id="70292216"/>
<keyword evidence="6 7" id="KW-0788">Thiol protease</keyword>
<dbReference type="OrthoDB" id="427186at2759"/>
<evidence type="ECO:0000313" key="10">
    <source>
        <dbReference type="EMBL" id="KAG9253808.1"/>
    </source>
</evidence>
<dbReference type="FunFam" id="3.40.532.10:FF:000006">
    <property type="entry name" value="Ubiquitin carboxyl-terminal hydrolase"/>
    <property type="match status" value="1"/>
</dbReference>
<dbReference type="SUPFAM" id="SSF54001">
    <property type="entry name" value="Cysteine proteinases"/>
    <property type="match status" value="1"/>
</dbReference>
<keyword evidence="11" id="KW-1185">Reference proteome</keyword>
<dbReference type="RefSeq" id="XP_046117732.1">
    <property type="nucleotide sequence ID" value="XM_046261313.1"/>
</dbReference>
<feature type="site" description="Important for enzyme activity" evidence="7">
    <location>
        <position position="202"/>
    </location>
</feature>
<dbReference type="Proteomes" id="UP000887229">
    <property type="component" value="Unassembled WGS sequence"/>
</dbReference>
<evidence type="ECO:0000313" key="11">
    <source>
        <dbReference type="Proteomes" id="UP000887229"/>
    </source>
</evidence>
<feature type="active site" description="Nucleophile" evidence="7">
    <location>
        <position position="111"/>
    </location>
</feature>
<feature type="site" description="Transition state stabilizer" evidence="7">
    <location>
        <position position="105"/>
    </location>
</feature>
<accession>A0A9P7ZKI2</accession>
<dbReference type="InterPro" id="IPR036959">
    <property type="entry name" value="Peptidase_C12_UCH_sf"/>
</dbReference>
<name>A0A9P7ZKI2_9HYPO</name>
<dbReference type="GO" id="GO:0004843">
    <property type="term" value="F:cysteine-type deubiquitinase activity"/>
    <property type="evidence" value="ECO:0007669"/>
    <property type="project" value="UniProtKB-UniRule"/>
</dbReference>
<dbReference type="GO" id="GO:0016579">
    <property type="term" value="P:protein deubiquitination"/>
    <property type="evidence" value="ECO:0007669"/>
    <property type="project" value="TreeGrafter"/>
</dbReference>
<dbReference type="Gene3D" id="3.40.532.10">
    <property type="entry name" value="Peptidase C12, ubiquitin carboxyl-terminal hydrolase"/>
    <property type="match status" value="1"/>
</dbReference>
<evidence type="ECO:0000256" key="8">
    <source>
        <dbReference type="RuleBase" id="RU361215"/>
    </source>
</evidence>
<dbReference type="PROSITE" id="PS52048">
    <property type="entry name" value="UCH_DOMAIN"/>
    <property type="match status" value="1"/>
</dbReference>
<evidence type="ECO:0000256" key="3">
    <source>
        <dbReference type="ARBA" id="ARBA00022670"/>
    </source>
</evidence>
<dbReference type="InterPro" id="IPR038765">
    <property type="entry name" value="Papain-like_cys_pep_sf"/>
</dbReference>
<comment type="catalytic activity">
    <reaction evidence="1 7 8">
        <text>Thiol-dependent hydrolysis of ester, thioester, amide, peptide and isopeptide bonds formed by the C-terminal Gly of ubiquitin (a 76-residue protein attached to proteins as an intracellular targeting signal).</text>
        <dbReference type="EC" id="3.4.19.12"/>
    </reaction>
</comment>
<dbReference type="PROSITE" id="PS00140">
    <property type="entry name" value="UCH_1"/>
    <property type="match status" value="1"/>
</dbReference>
<evidence type="ECO:0000256" key="1">
    <source>
        <dbReference type="ARBA" id="ARBA00000707"/>
    </source>
</evidence>
<evidence type="ECO:0000256" key="7">
    <source>
        <dbReference type="PROSITE-ProRule" id="PRU01393"/>
    </source>
</evidence>
<keyword evidence="5 7" id="KW-0378">Hydrolase</keyword>
<keyword evidence="4 7" id="KW-0833">Ubl conjugation pathway</keyword>
<dbReference type="Pfam" id="PF01088">
    <property type="entry name" value="Peptidase_C12"/>
    <property type="match status" value="1"/>
</dbReference>
<dbReference type="InterPro" id="IPR057254">
    <property type="entry name" value="UCH_AS"/>
</dbReference>
<comment type="caution">
    <text evidence="10">The sequence shown here is derived from an EMBL/GenBank/DDBJ whole genome shotgun (WGS) entry which is preliminary data.</text>
</comment>
<evidence type="ECO:0000256" key="2">
    <source>
        <dbReference type="ARBA" id="ARBA00009326"/>
    </source>
</evidence>
<keyword evidence="3 7" id="KW-0645">Protease</keyword>
<dbReference type="CDD" id="cd09616">
    <property type="entry name" value="Peptidase_C12_UCH_L1_L3"/>
    <property type="match status" value="1"/>
</dbReference>
<dbReference type="GO" id="GO:0006511">
    <property type="term" value="P:ubiquitin-dependent protein catabolic process"/>
    <property type="evidence" value="ECO:0007669"/>
    <property type="project" value="UniProtKB-UniRule"/>
</dbReference>
<organism evidence="10 11">
    <name type="scientific">Emericellopsis atlantica</name>
    <dbReference type="NCBI Taxonomy" id="2614577"/>
    <lineage>
        <taxon>Eukaryota</taxon>
        <taxon>Fungi</taxon>
        <taxon>Dikarya</taxon>
        <taxon>Ascomycota</taxon>
        <taxon>Pezizomycotina</taxon>
        <taxon>Sordariomycetes</taxon>
        <taxon>Hypocreomycetidae</taxon>
        <taxon>Hypocreales</taxon>
        <taxon>Bionectriaceae</taxon>
        <taxon>Emericellopsis</taxon>
    </lineage>
</organism>
<protein>
    <recommendedName>
        <fullName evidence="8">Ubiquitin carboxyl-terminal hydrolase</fullName>
        <ecNumber evidence="8">3.4.19.12</ecNumber>
    </recommendedName>
</protein>
<dbReference type="PANTHER" id="PTHR10589:SF17">
    <property type="entry name" value="UBIQUITIN CARBOXYL-TERMINAL HYDROLASE"/>
    <property type="match status" value="1"/>
</dbReference>
<evidence type="ECO:0000259" key="9">
    <source>
        <dbReference type="PROSITE" id="PS52048"/>
    </source>
</evidence>
<dbReference type="GO" id="GO:0005737">
    <property type="term" value="C:cytoplasm"/>
    <property type="evidence" value="ECO:0007669"/>
    <property type="project" value="TreeGrafter"/>
</dbReference>